<dbReference type="Proteomes" id="UP001596270">
    <property type="component" value="Unassembled WGS sequence"/>
</dbReference>
<evidence type="ECO:0000256" key="1">
    <source>
        <dbReference type="ARBA" id="ARBA00004533"/>
    </source>
</evidence>
<dbReference type="GO" id="GO:0016746">
    <property type="term" value="F:acyltransferase activity"/>
    <property type="evidence" value="ECO:0007669"/>
    <property type="project" value="UniProtKB-KW"/>
</dbReference>
<feature type="transmembrane region" description="Helical" evidence="7">
    <location>
        <begin position="7"/>
        <end position="24"/>
    </location>
</feature>
<evidence type="ECO:0000256" key="6">
    <source>
        <dbReference type="ARBA" id="ARBA00023315"/>
    </source>
</evidence>
<keyword evidence="6 8" id="KW-0012">Acyltransferase</keyword>
<keyword evidence="7" id="KW-0812">Transmembrane</keyword>
<dbReference type="PANTHER" id="PTHR30606">
    <property type="entry name" value="LIPID A BIOSYNTHESIS LAUROYL ACYLTRANSFERASE"/>
    <property type="match status" value="1"/>
</dbReference>
<evidence type="ECO:0000313" key="8">
    <source>
        <dbReference type="EMBL" id="MFC6282638.1"/>
    </source>
</evidence>
<dbReference type="CDD" id="cd07984">
    <property type="entry name" value="LPLAT_LABLAT-like"/>
    <property type="match status" value="1"/>
</dbReference>
<name>A0ABW1U0Y0_9BURK</name>
<evidence type="ECO:0000256" key="3">
    <source>
        <dbReference type="ARBA" id="ARBA00022519"/>
    </source>
</evidence>
<gene>
    <name evidence="8" type="ORF">ACFQND_15540</name>
</gene>
<protein>
    <submittedName>
        <fullName evidence="8">Lysophospholipid acyltransferase family protein</fullName>
    </submittedName>
</protein>
<dbReference type="EMBL" id="JBHSRS010000079">
    <property type="protein sequence ID" value="MFC6282638.1"/>
    <property type="molecule type" value="Genomic_DNA"/>
</dbReference>
<dbReference type="PANTHER" id="PTHR30606:SF9">
    <property type="entry name" value="LIPID A BIOSYNTHESIS LAUROYLTRANSFERASE"/>
    <property type="match status" value="1"/>
</dbReference>
<evidence type="ECO:0000256" key="7">
    <source>
        <dbReference type="SAM" id="Phobius"/>
    </source>
</evidence>
<accession>A0ABW1U0Y0</accession>
<keyword evidence="9" id="KW-1185">Reference proteome</keyword>
<keyword evidence="4" id="KW-0808">Transferase</keyword>
<reference evidence="9" key="1">
    <citation type="journal article" date="2019" name="Int. J. Syst. Evol. Microbiol.">
        <title>The Global Catalogue of Microorganisms (GCM) 10K type strain sequencing project: providing services to taxonomists for standard genome sequencing and annotation.</title>
        <authorList>
            <consortium name="The Broad Institute Genomics Platform"/>
            <consortium name="The Broad Institute Genome Sequencing Center for Infectious Disease"/>
            <person name="Wu L."/>
            <person name="Ma J."/>
        </authorList>
    </citation>
    <scope>NUCLEOTIDE SEQUENCE [LARGE SCALE GENOMIC DNA]</scope>
    <source>
        <strain evidence="9">CCUG 39402</strain>
    </source>
</reference>
<evidence type="ECO:0000256" key="2">
    <source>
        <dbReference type="ARBA" id="ARBA00022475"/>
    </source>
</evidence>
<evidence type="ECO:0000256" key="5">
    <source>
        <dbReference type="ARBA" id="ARBA00023136"/>
    </source>
</evidence>
<keyword evidence="7" id="KW-1133">Transmembrane helix</keyword>
<sequence>MRTPRQWASYLFTRAGIIFMQVLAALPLGLVRAMGKALGWFLYFVVVSRRRVVQTNLLLCFPERSDEERQALTRQTFIYFAQAWLDRAWLWHASPERVRQRVQLTGAVEELGGKEPTVFFLPHFFGMDAAWVAVVLRSPPRQSTTIYTDQSNKLVDRWILRGRQRFGYLRLFGRIDGVKPIVSALREGQPLYLLPDMDFGPEDSVFVPFFGMQAATVPSLPRFARLGRAKVVPLLSRLTATGYEVEVLPAWQDYPSDDLVADAALMNQRLESYIRTMPSQYYWVHKRFKSRPEGEASVY</sequence>
<comment type="subcellular location">
    <subcellularLocation>
        <location evidence="1">Cell inner membrane</location>
    </subcellularLocation>
</comment>
<keyword evidence="2" id="KW-1003">Cell membrane</keyword>
<evidence type="ECO:0000313" key="9">
    <source>
        <dbReference type="Proteomes" id="UP001596270"/>
    </source>
</evidence>
<dbReference type="PIRSF" id="PIRSF026649">
    <property type="entry name" value="MsbB"/>
    <property type="match status" value="1"/>
</dbReference>
<proteinExistence type="predicted"/>
<keyword evidence="3" id="KW-0997">Cell inner membrane</keyword>
<dbReference type="RefSeq" id="WP_371434857.1">
    <property type="nucleotide sequence ID" value="NZ_JBHSRS010000079.1"/>
</dbReference>
<dbReference type="InterPro" id="IPR004960">
    <property type="entry name" value="LipA_acyltrans"/>
</dbReference>
<evidence type="ECO:0000256" key="4">
    <source>
        <dbReference type="ARBA" id="ARBA00022679"/>
    </source>
</evidence>
<organism evidence="8 9">
    <name type="scientific">Polaromonas aquatica</name>
    <dbReference type="NCBI Taxonomy" id="332657"/>
    <lineage>
        <taxon>Bacteria</taxon>
        <taxon>Pseudomonadati</taxon>
        <taxon>Pseudomonadota</taxon>
        <taxon>Betaproteobacteria</taxon>
        <taxon>Burkholderiales</taxon>
        <taxon>Comamonadaceae</taxon>
        <taxon>Polaromonas</taxon>
    </lineage>
</organism>
<keyword evidence="5 7" id="KW-0472">Membrane</keyword>
<comment type="caution">
    <text evidence="8">The sequence shown here is derived from an EMBL/GenBank/DDBJ whole genome shotgun (WGS) entry which is preliminary data.</text>
</comment>
<dbReference type="Pfam" id="PF03279">
    <property type="entry name" value="Lip_A_acyltrans"/>
    <property type="match status" value="1"/>
</dbReference>